<dbReference type="EMBL" id="UYRX01002131">
    <property type="protein sequence ID" value="VDM92791.1"/>
    <property type="molecule type" value="Genomic_DNA"/>
</dbReference>
<name>A0A3P7M8N6_LITSI</name>
<organism evidence="2 3">
    <name type="scientific">Litomosoides sigmodontis</name>
    <name type="common">Filarial nematode worm</name>
    <dbReference type="NCBI Taxonomy" id="42156"/>
    <lineage>
        <taxon>Eukaryota</taxon>
        <taxon>Metazoa</taxon>
        <taxon>Ecdysozoa</taxon>
        <taxon>Nematoda</taxon>
        <taxon>Chromadorea</taxon>
        <taxon>Rhabditida</taxon>
        <taxon>Spirurina</taxon>
        <taxon>Spiruromorpha</taxon>
        <taxon>Filarioidea</taxon>
        <taxon>Onchocercidae</taxon>
        <taxon>Litomosoides</taxon>
    </lineage>
</organism>
<feature type="region of interest" description="Disordered" evidence="1">
    <location>
        <begin position="1"/>
        <end position="50"/>
    </location>
</feature>
<evidence type="ECO:0000313" key="3">
    <source>
        <dbReference type="Proteomes" id="UP000277928"/>
    </source>
</evidence>
<evidence type="ECO:0000313" key="2">
    <source>
        <dbReference type="EMBL" id="VDM92791.1"/>
    </source>
</evidence>
<protein>
    <submittedName>
        <fullName evidence="2">Uncharacterized protein</fullName>
    </submittedName>
</protein>
<dbReference type="AlphaFoldDB" id="A0A3P7M8N6"/>
<evidence type="ECO:0000256" key="1">
    <source>
        <dbReference type="SAM" id="MobiDB-lite"/>
    </source>
</evidence>
<dbReference type="Proteomes" id="UP000277928">
    <property type="component" value="Unassembled WGS sequence"/>
</dbReference>
<reference evidence="2 3" key="1">
    <citation type="submission" date="2018-08" db="EMBL/GenBank/DDBJ databases">
        <authorList>
            <person name="Laetsch R D."/>
            <person name="Stevens L."/>
            <person name="Kumar S."/>
            <person name="Blaxter L. M."/>
        </authorList>
    </citation>
    <scope>NUCLEOTIDE SEQUENCE [LARGE SCALE GENOMIC DNA]</scope>
</reference>
<gene>
    <name evidence="2" type="ORF">NLS_LOCUS9926</name>
</gene>
<proteinExistence type="predicted"/>
<sequence length="50" mass="5564">GKGKQGTGRFESRDDNHVGDQLVQNTQRGVRSCSTEQAGFADDPLWRTTR</sequence>
<feature type="compositionally biased region" description="Polar residues" evidence="1">
    <location>
        <begin position="22"/>
        <end position="37"/>
    </location>
</feature>
<accession>A0A3P7M8N6</accession>
<feature type="non-terminal residue" evidence="2">
    <location>
        <position position="1"/>
    </location>
</feature>
<keyword evidence="3" id="KW-1185">Reference proteome</keyword>